<evidence type="ECO:0000256" key="7">
    <source>
        <dbReference type="PIRSR" id="PIRSR004762-1"/>
    </source>
</evidence>
<dbReference type="GO" id="GO:0044689">
    <property type="term" value="F:7,8-didemethyl-8-hydroxy-5-deazariboflavin synthase activity"/>
    <property type="evidence" value="ECO:0007669"/>
    <property type="project" value="TreeGrafter"/>
</dbReference>
<dbReference type="PANTHER" id="PTHR43076">
    <property type="entry name" value="FO SYNTHASE (COFH)"/>
    <property type="match status" value="1"/>
</dbReference>
<evidence type="ECO:0000256" key="8">
    <source>
        <dbReference type="PIRSR" id="PIRSR004762-2"/>
    </source>
</evidence>
<dbReference type="AlphaFoldDB" id="A0A5C5UZL6"/>
<comment type="caution">
    <text evidence="10">The sequence shown here is derived from an EMBL/GenBank/DDBJ whole genome shotgun (WGS) entry which is preliminary data.</text>
</comment>
<dbReference type="SFLD" id="SFLDG01064">
    <property type="entry name" value="F420__menaquinone_cofactor_bio"/>
    <property type="match status" value="1"/>
</dbReference>
<feature type="binding site" evidence="6 7">
    <location>
        <position position="68"/>
    </location>
    <ligand>
        <name>[4Fe-4S] cluster</name>
        <dbReference type="ChEBI" id="CHEBI:49883"/>
        <note>4Fe-4S-S-AdoMet</note>
    </ligand>
</feature>
<comment type="function">
    <text evidence="6">Radical SAM enzyme that catalyzes the addition of the adenosyl radical to the double bond of 3-[(1-carboxyvinyl)oxy]benzoate, leading to aminodeoxyfutalosine (AFL), a key intermediate in the formation of menaquinone (MK, vitamin K2) from chorismate.</text>
</comment>
<dbReference type="InterPro" id="IPR034405">
    <property type="entry name" value="F420"/>
</dbReference>
<evidence type="ECO:0000256" key="3">
    <source>
        <dbReference type="ARBA" id="ARBA00022723"/>
    </source>
</evidence>
<organism evidence="10 11">
    <name type="scientific">Blastopirellula retiformator</name>
    <dbReference type="NCBI Taxonomy" id="2527970"/>
    <lineage>
        <taxon>Bacteria</taxon>
        <taxon>Pseudomonadati</taxon>
        <taxon>Planctomycetota</taxon>
        <taxon>Planctomycetia</taxon>
        <taxon>Pirellulales</taxon>
        <taxon>Pirellulaceae</taxon>
        <taxon>Blastopirellula</taxon>
    </lineage>
</organism>
<gene>
    <name evidence="10" type="primary">mqnE_1</name>
    <name evidence="6" type="synonym">mqnE</name>
    <name evidence="10" type="ORF">Enr8_35750</name>
</gene>
<dbReference type="SFLD" id="SFLDG01389">
    <property type="entry name" value="menaquinone_synthsis_involved"/>
    <property type="match status" value="1"/>
</dbReference>
<evidence type="ECO:0000256" key="6">
    <source>
        <dbReference type="HAMAP-Rule" id="MF_00993"/>
    </source>
</evidence>
<dbReference type="PIRSF" id="PIRSF004762">
    <property type="entry name" value="CHP00423"/>
    <property type="match status" value="1"/>
</dbReference>
<name>A0A5C5UZL6_9BACT</name>
<dbReference type="EC" id="2.5.1.120" evidence="6"/>
<dbReference type="UniPathway" id="UPA00079"/>
<keyword evidence="3 6" id="KW-0479">Metal-binding</keyword>
<dbReference type="InterPro" id="IPR013785">
    <property type="entry name" value="Aldolase_TIM"/>
</dbReference>
<comment type="cofactor">
    <cofactor evidence="6 7">
        <name>[4Fe-4S] cluster</name>
        <dbReference type="ChEBI" id="CHEBI:49883"/>
    </cofactor>
    <text evidence="6 7">Binds 1 [4Fe-4S] cluster. The cluster is coordinated with 3 cysteines and an exchangeable S-adenosyl-L-methionine.</text>
</comment>
<evidence type="ECO:0000259" key="9">
    <source>
        <dbReference type="PROSITE" id="PS51918"/>
    </source>
</evidence>
<dbReference type="EMBL" id="SJPF01000004">
    <property type="protein sequence ID" value="TWT31651.1"/>
    <property type="molecule type" value="Genomic_DNA"/>
</dbReference>
<dbReference type="Proteomes" id="UP000318878">
    <property type="component" value="Unassembled WGS sequence"/>
</dbReference>
<dbReference type="OrthoDB" id="9802027at2"/>
<dbReference type="SFLD" id="SFLDS00029">
    <property type="entry name" value="Radical_SAM"/>
    <property type="match status" value="1"/>
</dbReference>
<accession>A0A5C5UZL6</accession>
<keyword evidence="4 6" id="KW-0408">Iron</keyword>
<comment type="pathway">
    <text evidence="6">Quinol/quinone metabolism; menaquinone biosynthesis.</text>
</comment>
<comment type="similarity">
    <text evidence="6">Belongs to the radical SAM superfamily. MqnE family.</text>
</comment>
<feature type="binding site" evidence="8">
    <location>
        <position position="180"/>
    </location>
    <ligand>
        <name>S-adenosyl-L-methionine</name>
        <dbReference type="ChEBI" id="CHEBI:59789"/>
    </ligand>
</feature>
<evidence type="ECO:0000256" key="1">
    <source>
        <dbReference type="ARBA" id="ARBA00022485"/>
    </source>
</evidence>
<dbReference type="HAMAP" id="MF_00993">
    <property type="entry name" value="MqnE"/>
    <property type="match status" value="1"/>
</dbReference>
<dbReference type="Pfam" id="PF04055">
    <property type="entry name" value="Radical_SAM"/>
    <property type="match status" value="1"/>
</dbReference>
<dbReference type="GO" id="GO:0005506">
    <property type="term" value="F:iron ion binding"/>
    <property type="evidence" value="ECO:0007669"/>
    <property type="project" value="UniProtKB-UniRule"/>
</dbReference>
<dbReference type="InterPro" id="IPR022432">
    <property type="entry name" value="MqnE"/>
</dbReference>
<dbReference type="InterPro" id="IPR058240">
    <property type="entry name" value="rSAM_sf"/>
</dbReference>
<evidence type="ECO:0000256" key="2">
    <source>
        <dbReference type="ARBA" id="ARBA00022691"/>
    </source>
</evidence>
<evidence type="ECO:0000313" key="10">
    <source>
        <dbReference type="EMBL" id="TWT31651.1"/>
    </source>
</evidence>
<dbReference type="NCBIfam" id="TIGR00423">
    <property type="entry name" value="CofH family radical SAM protein"/>
    <property type="match status" value="1"/>
</dbReference>
<feature type="binding site" evidence="6 7">
    <location>
        <position position="72"/>
    </location>
    <ligand>
        <name>[4Fe-4S] cluster</name>
        <dbReference type="ChEBI" id="CHEBI:49883"/>
        <note>4Fe-4S-S-AdoMet</note>
    </ligand>
</feature>
<keyword evidence="1 6" id="KW-0004">4Fe-4S</keyword>
<keyword evidence="2 6" id="KW-0949">S-adenosyl-L-methionine</keyword>
<dbReference type="InterPro" id="IPR007197">
    <property type="entry name" value="rSAM"/>
</dbReference>
<feature type="binding site" evidence="6 7">
    <location>
        <position position="75"/>
    </location>
    <ligand>
        <name>[4Fe-4S] cluster</name>
        <dbReference type="ChEBI" id="CHEBI:49883"/>
        <note>4Fe-4S-S-AdoMet</note>
    </ligand>
</feature>
<evidence type="ECO:0000256" key="5">
    <source>
        <dbReference type="ARBA" id="ARBA00023014"/>
    </source>
</evidence>
<feature type="domain" description="Radical SAM core" evidence="9">
    <location>
        <begin position="54"/>
        <end position="290"/>
    </location>
</feature>
<protein>
    <recommendedName>
        <fullName evidence="6">Aminodeoxyfutalosine synthase</fullName>
        <shortName evidence="6">AFL synthase</shortName>
        <shortName evidence="6">Aminofutalosine synthase</shortName>
        <ecNumber evidence="6">2.5.1.120</ecNumber>
    </recommendedName>
    <alternativeName>
        <fullName evidence="6">Menaquinone biosynthetic enzyme MqnE</fullName>
    </alternativeName>
</protein>
<keyword evidence="6" id="KW-0474">Menaquinone biosynthesis</keyword>
<dbReference type="SFLD" id="SFLDF00343">
    <property type="entry name" value="aminofutalosine_synthase_(mqnE"/>
    <property type="match status" value="1"/>
</dbReference>
<dbReference type="InterPro" id="IPR045567">
    <property type="entry name" value="CofH/MnqC-like_C"/>
</dbReference>
<proteinExistence type="inferred from homology"/>
<dbReference type="GO" id="GO:0102573">
    <property type="term" value="F:aminodeoxyfutalosine synthase activity"/>
    <property type="evidence" value="ECO:0007669"/>
    <property type="project" value="UniProtKB-EC"/>
</dbReference>
<dbReference type="PANTHER" id="PTHR43076:SF7">
    <property type="entry name" value="AMINODEOXYFUTALOSINE SYNTHASE"/>
    <property type="match status" value="1"/>
</dbReference>
<dbReference type="NCBIfam" id="TIGR03700">
    <property type="entry name" value="mena_SCO4494"/>
    <property type="match status" value="1"/>
</dbReference>
<dbReference type="InterPro" id="IPR020050">
    <property type="entry name" value="FO_synthase_su2"/>
</dbReference>
<dbReference type="Gene3D" id="3.20.20.70">
    <property type="entry name" value="Aldolase class I"/>
    <property type="match status" value="1"/>
</dbReference>
<dbReference type="SUPFAM" id="SSF102114">
    <property type="entry name" value="Radical SAM enzymes"/>
    <property type="match status" value="1"/>
</dbReference>
<feature type="binding site" evidence="8">
    <location>
        <position position="74"/>
    </location>
    <ligand>
        <name>S-adenosyl-L-methionine</name>
        <dbReference type="ChEBI" id="CHEBI:59789"/>
    </ligand>
</feature>
<keyword evidence="11" id="KW-1185">Reference proteome</keyword>
<evidence type="ECO:0000256" key="4">
    <source>
        <dbReference type="ARBA" id="ARBA00023004"/>
    </source>
</evidence>
<reference evidence="10 11" key="1">
    <citation type="submission" date="2019-02" db="EMBL/GenBank/DDBJ databases">
        <title>Deep-cultivation of Planctomycetes and their phenomic and genomic characterization uncovers novel biology.</title>
        <authorList>
            <person name="Wiegand S."/>
            <person name="Jogler M."/>
            <person name="Boedeker C."/>
            <person name="Pinto D."/>
            <person name="Vollmers J."/>
            <person name="Rivas-Marin E."/>
            <person name="Kohn T."/>
            <person name="Peeters S.H."/>
            <person name="Heuer A."/>
            <person name="Rast P."/>
            <person name="Oberbeckmann S."/>
            <person name="Bunk B."/>
            <person name="Jeske O."/>
            <person name="Meyerdierks A."/>
            <person name="Storesund J.E."/>
            <person name="Kallscheuer N."/>
            <person name="Luecker S."/>
            <person name="Lage O.M."/>
            <person name="Pohl T."/>
            <person name="Merkel B.J."/>
            <person name="Hornburger P."/>
            <person name="Mueller R.-W."/>
            <person name="Bruemmer F."/>
            <person name="Labrenz M."/>
            <person name="Spormann A.M."/>
            <person name="Op Den Camp H."/>
            <person name="Overmann J."/>
            <person name="Amann R."/>
            <person name="Jetten M.S.M."/>
            <person name="Mascher T."/>
            <person name="Medema M.H."/>
            <person name="Devos D.P."/>
            <person name="Kaster A.-K."/>
            <person name="Ovreas L."/>
            <person name="Rohde M."/>
            <person name="Galperin M.Y."/>
            <person name="Jogler C."/>
        </authorList>
    </citation>
    <scope>NUCLEOTIDE SEQUENCE [LARGE SCALE GENOMIC DNA]</scope>
    <source>
        <strain evidence="10 11">Enr8</strain>
    </source>
</reference>
<comment type="catalytic activity">
    <reaction evidence="6">
        <text>3-[(1-carboxyvinyl)-oxy]benzoate + S-adenosyl-L-methionine + H2O = 6-amino-6-deoxyfutalosine + hydrogencarbonate + L-methionine + H(+)</text>
        <dbReference type="Rhea" id="RHEA:33075"/>
        <dbReference type="ChEBI" id="CHEBI:15377"/>
        <dbReference type="ChEBI" id="CHEBI:15378"/>
        <dbReference type="ChEBI" id="CHEBI:17544"/>
        <dbReference type="ChEBI" id="CHEBI:57844"/>
        <dbReference type="ChEBI" id="CHEBI:59789"/>
        <dbReference type="ChEBI" id="CHEBI:64286"/>
        <dbReference type="ChEBI" id="CHEBI:76981"/>
        <dbReference type="EC" id="2.5.1.120"/>
    </reaction>
</comment>
<sequence length="382" mass="43145">MAGGISLDTIANKVENGDRLSLDEGVYLYQDDVPLNEVAALANLVRERKNGNFGYYNINTHLNATNICVYRCNFCAFRADLREPRGYVMSDEQIVARGQEAVDNGCTEMHIVGGLHHQKKYEWYVNCLRILHDAFPTLHLKGWTAVEINWFEFLTKKPVEEVLTDLLDAGLGSMPGGGAEIFHREVRDQICEHKANSNKWFEVHGTAHKLGIKTNATMLYGHIENAFHRIDHLIRLREQQDLTGGFQTFIPLAFHPDNTKLAAMRNLKKPSVLMDLRTMAISRLMLDNFDHIKAYWIMLGIETAQTALAYGADDIDGTVRHELIYHDAGATTPEVLSVEDIRRLISETGREPVERDTLYRRVERDPANPSAWSVGEQVAVGG</sequence>
<evidence type="ECO:0000313" key="11">
    <source>
        <dbReference type="Proteomes" id="UP000318878"/>
    </source>
</evidence>
<dbReference type="Pfam" id="PF19288">
    <property type="entry name" value="CofH_C"/>
    <property type="match status" value="1"/>
</dbReference>
<dbReference type="PROSITE" id="PS51918">
    <property type="entry name" value="RADICAL_SAM"/>
    <property type="match status" value="1"/>
</dbReference>
<keyword evidence="5 6" id="KW-0411">Iron-sulfur</keyword>
<dbReference type="RefSeq" id="WP_146433937.1">
    <property type="nucleotide sequence ID" value="NZ_SJPF01000004.1"/>
</dbReference>
<dbReference type="GO" id="GO:0009234">
    <property type="term" value="P:menaquinone biosynthetic process"/>
    <property type="evidence" value="ECO:0007669"/>
    <property type="project" value="UniProtKB-UniRule"/>
</dbReference>
<keyword evidence="6 10" id="KW-0808">Transferase</keyword>
<dbReference type="GO" id="GO:0051539">
    <property type="term" value="F:4 iron, 4 sulfur cluster binding"/>
    <property type="evidence" value="ECO:0007669"/>
    <property type="project" value="UniProtKB-KW"/>
</dbReference>